<organism evidence="4 5">
    <name type="scientific">Temnothorax longispinosus</name>
    <dbReference type="NCBI Taxonomy" id="300112"/>
    <lineage>
        <taxon>Eukaryota</taxon>
        <taxon>Metazoa</taxon>
        <taxon>Ecdysozoa</taxon>
        <taxon>Arthropoda</taxon>
        <taxon>Hexapoda</taxon>
        <taxon>Insecta</taxon>
        <taxon>Pterygota</taxon>
        <taxon>Neoptera</taxon>
        <taxon>Endopterygota</taxon>
        <taxon>Hymenoptera</taxon>
        <taxon>Apocrita</taxon>
        <taxon>Aculeata</taxon>
        <taxon>Formicoidea</taxon>
        <taxon>Formicidae</taxon>
        <taxon>Myrmicinae</taxon>
        <taxon>Temnothorax</taxon>
    </lineage>
</organism>
<dbReference type="PANTHER" id="PTHR46205:SF3">
    <property type="entry name" value="LOQUACIOUS, ISOFORM B"/>
    <property type="match status" value="1"/>
</dbReference>
<proteinExistence type="predicted"/>
<protein>
    <recommendedName>
        <fullName evidence="3">DRBM domain-containing protein</fullName>
    </recommendedName>
</protein>
<dbReference type="InterPro" id="IPR014720">
    <property type="entry name" value="dsRBD_dom"/>
</dbReference>
<keyword evidence="1 2" id="KW-0694">RNA-binding</keyword>
<evidence type="ECO:0000313" key="4">
    <source>
        <dbReference type="EMBL" id="TGZ53818.1"/>
    </source>
</evidence>
<evidence type="ECO:0000256" key="1">
    <source>
        <dbReference type="ARBA" id="ARBA00022884"/>
    </source>
</evidence>
<dbReference type="GO" id="GO:0005634">
    <property type="term" value="C:nucleus"/>
    <property type="evidence" value="ECO:0007669"/>
    <property type="project" value="TreeGrafter"/>
</dbReference>
<dbReference type="SUPFAM" id="SSF54768">
    <property type="entry name" value="dsRNA-binding domain-like"/>
    <property type="match status" value="2"/>
</dbReference>
<dbReference type="EMBL" id="QBLH01000889">
    <property type="protein sequence ID" value="TGZ53818.1"/>
    <property type="molecule type" value="Genomic_DNA"/>
</dbReference>
<dbReference type="Proteomes" id="UP000310200">
    <property type="component" value="Unassembled WGS sequence"/>
</dbReference>
<reference evidence="4 5" key="1">
    <citation type="journal article" date="2019" name="Philos. Trans. R. Soc. Lond., B, Biol. Sci.">
        <title>Ant behaviour and brain gene expression of defending hosts depend on the ecological success of the intruding social parasite.</title>
        <authorList>
            <person name="Kaur R."/>
            <person name="Stoldt M."/>
            <person name="Jongepier E."/>
            <person name="Feldmeyer B."/>
            <person name="Menzel F."/>
            <person name="Bornberg-Bauer E."/>
            <person name="Foitzik S."/>
        </authorList>
    </citation>
    <scope>NUCLEOTIDE SEQUENCE [LARGE SCALE GENOMIC DNA]</scope>
    <source>
        <tissue evidence="4">Whole body</tissue>
    </source>
</reference>
<evidence type="ECO:0000256" key="2">
    <source>
        <dbReference type="PROSITE-ProRule" id="PRU00266"/>
    </source>
</evidence>
<gene>
    <name evidence="4" type="ORF">DBV15_01883</name>
</gene>
<dbReference type="GO" id="GO:0035197">
    <property type="term" value="F:siRNA binding"/>
    <property type="evidence" value="ECO:0007669"/>
    <property type="project" value="TreeGrafter"/>
</dbReference>
<dbReference type="GO" id="GO:0070920">
    <property type="term" value="P:regulation of regulatory ncRNA processing"/>
    <property type="evidence" value="ECO:0007669"/>
    <property type="project" value="TreeGrafter"/>
</dbReference>
<keyword evidence="5" id="KW-1185">Reference proteome</keyword>
<dbReference type="PANTHER" id="PTHR46205">
    <property type="entry name" value="LOQUACIOUS, ISOFORM B"/>
    <property type="match status" value="1"/>
</dbReference>
<dbReference type="SMART" id="SM00358">
    <property type="entry name" value="DSRM"/>
    <property type="match status" value="2"/>
</dbReference>
<dbReference type="Gene3D" id="3.30.160.20">
    <property type="match status" value="2"/>
</dbReference>
<sequence>MSKTPVSILQEMMVKQGMIPDYELIHDGGGRHVNTFTYRVMCDGLSATGTGRCKKDAKHEAAKAMLTEIAAHRNYPQLPAATTPTMSPSKSPFHSAPPPPKIPANVPFFNAVGELQELCADNQLQEPEYILIRDIGPPHARIFTIRCKVSSFEEDGIATTKKQAKHDAAKRMVDRIKCLVNNSNDFHKEKSEEDSSNSSITTIDTELMNKNAEERYRALAKTTRKINLGIKLAEYHIKWRDSLEEDKRNKILEQLESIFPNEFFGNEFITNESITEKISELASVLSEIDVTIKTKDIITERHYFMKAIELNTCPFLMQIGMGRNDVEASWKALSQVIKSLKLLLL</sequence>
<dbReference type="Pfam" id="PF00035">
    <property type="entry name" value="dsrm"/>
    <property type="match status" value="2"/>
</dbReference>
<evidence type="ECO:0000313" key="5">
    <source>
        <dbReference type="Proteomes" id="UP000310200"/>
    </source>
</evidence>
<dbReference type="GO" id="GO:0016442">
    <property type="term" value="C:RISC complex"/>
    <property type="evidence" value="ECO:0007669"/>
    <property type="project" value="TreeGrafter"/>
</dbReference>
<dbReference type="FunFam" id="3.30.160.20:FF:000007">
    <property type="entry name" value="Double-stranded RNA-binding protein Staufen homolog 1"/>
    <property type="match status" value="1"/>
</dbReference>
<dbReference type="PROSITE" id="PS50137">
    <property type="entry name" value="DS_RBD"/>
    <property type="match status" value="2"/>
</dbReference>
<dbReference type="GO" id="GO:0005737">
    <property type="term" value="C:cytoplasm"/>
    <property type="evidence" value="ECO:0007669"/>
    <property type="project" value="TreeGrafter"/>
</dbReference>
<dbReference type="GO" id="GO:0030422">
    <property type="term" value="P:siRNA processing"/>
    <property type="evidence" value="ECO:0007669"/>
    <property type="project" value="TreeGrafter"/>
</dbReference>
<comment type="caution">
    <text evidence="4">The sequence shown here is derived from an EMBL/GenBank/DDBJ whole genome shotgun (WGS) entry which is preliminary data.</text>
</comment>
<dbReference type="CDD" id="cd19862">
    <property type="entry name" value="DSRM_PRKRA-like_rpt1"/>
    <property type="match status" value="1"/>
</dbReference>
<dbReference type="GO" id="GO:0003725">
    <property type="term" value="F:double-stranded RNA binding"/>
    <property type="evidence" value="ECO:0007669"/>
    <property type="project" value="TreeGrafter"/>
</dbReference>
<dbReference type="AlphaFoldDB" id="A0A4S2L043"/>
<dbReference type="GO" id="GO:0070578">
    <property type="term" value="C:RISC-loading complex"/>
    <property type="evidence" value="ECO:0007669"/>
    <property type="project" value="TreeGrafter"/>
</dbReference>
<feature type="domain" description="DRBM" evidence="3">
    <location>
        <begin position="4"/>
        <end position="71"/>
    </location>
</feature>
<name>A0A4S2L043_9HYME</name>
<accession>A0A4S2L043</accession>
<evidence type="ECO:0000259" key="3">
    <source>
        <dbReference type="PROSITE" id="PS50137"/>
    </source>
</evidence>
<dbReference type="STRING" id="300112.A0A4S2L043"/>
<dbReference type="GO" id="GO:0007281">
    <property type="term" value="P:germ cell development"/>
    <property type="evidence" value="ECO:0007669"/>
    <property type="project" value="UniProtKB-ARBA"/>
</dbReference>
<dbReference type="InterPro" id="IPR051247">
    <property type="entry name" value="RLC_Component"/>
</dbReference>
<feature type="domain" description="DRBM" evidence="3">
    <location>
        <begin position="110"/>
        <end position="178"/>
    </location>
</feature>